<organism evidence="1 2">
    <name type="scientific">Amborella trichopoda</name>
    <dbReference type="NCBI Taxonomy" id="13333"/>
    <lineage>
        <taxon>Eukaryota</taxon>
        <taxon>Viridiplantae</taxon>
        <taxon>Streptophyta</taxon>
        <taxon>Embryophyta</taxon>
        <taxon>Tracheophyta</taxon>
        <taxon>Spermatophyta</taxon>
        <taxon>Magnoliopsida</taxon>
        <taxon>Amborellales</taxon>
        <taxon>Amborellaceae</taxon>
        <taxon>Amborella</taxon>
    </lineage>
</organism>
<protein>
    <recommendedName>
        <fullName evidence="3">Aspartic peptidase DDI1-type domain-containing protein</fullName>
    </recommendedName>
</protein>
<dbReference type="EMBL" id="KI395898">
    <property type="protein sequence ID" value="ERM97687.1"/>
    <property type="molecule type" value="Genomic_DNA"/>
</dbReference>
<dbReference type="Gramene" id="ERM97687">
    <property type="protein sequence ID" value="ERM97687"/>
    <property type="gene ID" value="AMTR_s00130p00118740"/>
</dbReference>
<dbReference type="Gene3D" id="2.40.70.10">
    <property type="entry name" value="Acid Proteases"/>
    <property type="match status" value="1"/>
</dbReference>
<evidence type="ECO:0008006" key="3">
    <source>
        <dbReference type="Google" id="ProtNLM"/>
    </source>
</evidence>
<dbReference type="InterPro" id="IPR021109">
    <property type="entry name" value="Peptidase_aspartic_dom_sf"/>
</dbReference>
<evidence type="ECO:0000313" key="2">
    <source>
        <dbReference type="Proteomes" id="UP000017836"/>
    </source>
</evidence>
<sequence>MEEEQAEPQMGALQQLNAIRAKDKPTARKLMYVVSMANNRRDVVALVDTRATHNFVAERMVKRLGLKLGTARFRPEAKPIAGIAKAASVKLVREDSIVVSDWILVLPFKSE</sequence>
<gene>
    <name evidence="1" type="ORF">AMTR_s00130p00118740</name>
</gene>
<proteinExistence type="predicted"/>
<keyword evidence="2" id="KW-1185">Reference proteome</keyword>
<reference evidence="2" key="1">
    <citation type="journal article" date="2013" name="Science">
        <title>The Amborella genome and the evolution of flowering plants.</title>
        <authorList>
            <consortium name="Amborella Genome Project"/>
        </authorList>
    </citation>
    <scope>NUCLEOTIDE SEQUENCE [LARGE SCALE GENOMIC DNA]</scope>
</reference>
<dbReference type="HOGENOM" id="CLU_2161836_0_0_1"/>
<name>W1NPH0_AMBTC</name>
<dbReference type="AlphaFoldDB" id="W1NPH0"/>
<evidence type="ECO:0000313" key="1">
    <source>
        <dbReference type="EMBL" id="ERM97687.1"/>
    </source>
</evidence>
<accession>W1NPH0</accession>
<dbReference type="Proteomes" id="UP000017836">
    <property type="component" value="Unassembled WGS sequence"/>
</dbReference>